<gene>
    <name evidence="3" type="ORF">K444DRAFT_659910</name>
</gene>
<keyword evidence="1" id="KW-0472">Membrane</keyword>
<keyword evidence="1" id="KW-0812">Transmembrane</keyword>
<dbReference type="InParanoid" id="A0A2J6TNP9"/>
<accession>A0A2J6TNP9</accession>
<evidence type="ECO:0000256" key="1">
    <source>
        <dbReference type="SAM" id="Phobius"/>
    </source>
</evidence>
<dbReference type="EMBL" id="KZ613747">
    <property type="protein sequence ID" value="PMD64640.1"/>
    <property type="molecule type" value="Genomic_DNA"/>
</dbReference>
<feature type="transmembrane region" description="Helical" evidence="1">
    <location>
        <begin position="228"/>
        <end position="248"/>
    </location>
</feature>
<dbReference type="Proteomes" id="UP000235371">
    <property type="component" value="Unassembled WGS sequence"/>
</dbReference>
<evidence type="ECO:0000256" key="2">
    <source>
        <dbReference type="SAM" id="SignalP"/>
    </source>
</evidence>
<dbReference type="RefSeq" id="XP_024741544.1">
    <property type="nucleotide sequence ID" value="XM_024886407.1"/>
</dbReference>
<dbReference type="GeneID" id="36594484"/>
<dbReference type="OrthoDB" id="3520141at2759"/>
<evidence type="ECO:0000313" key="4">
    <source>
        <dbReference type="Proteomes" id="UP000235371"/>
    </source>
</evidence>
<dbReference type="AlphaFoldDB" id="A0A2J6TNP9"/>
<feature type="chain" id="PRO_5014456117" evidence="2">
    <location>
        <begin position="29"/>
        <end position="262"/>
    </location>
</feature>
<proteinExistence type="predicted"/>
<keyword evidence="1" id="KW-1133">Transmembrane helix</keyword>
<reference evidence="3 4" key="1">
    <citation type="submission" date="2016-04" db="EMBL/GenBank/DDBJ databases">
        <title>A degradative enzymes factory behind the ericoid mycorrhizal symbiosis.</title>
        <authorList>
            <consortium name="DOE Joint Genome Institute"/>
            <person name="Martino E."/>
            <person name="Morin E."/>
            <person name="Grelet G."/>
            <person name="Kuo A."/>
            <person name="Kohler A."/>
            <person name="Daghino S."/>
            <person name="Barry K."/>
            <person name="Choi C."/>
            <person name="Cichocki N."/>
            <person name="Clum A."/>
            <person name="Copeland A."/>
            <person name="Hainaut M."/>
            <person name="Haridas S."/>
            <person name="Labutti K."/>
            <person name="Lindquist E."/>
            <person name="Lipzen A."/>
            <person name="Khouja H.-R."/>
            <person name="Murat C."/>
            <person name="Ohm R."/>
            <person name="Olson A."/>
            <person name="Spatafora J."/>
            <person name="Veneault-Fourrey C."/>
            <person name="Henrissat B."/>
            <person name="Grigoriev I."/>
            <person name="Martin F."/>
            <person name="Perotto S."/>
        </authorList>
    </citation>
    <scope>NUCLEOTIDE SEQUENCE [LARGE SCALE GENOMIC DNA]</scope>
    <source>
        <strain evidence="3 4">E</strain>
    </source>
</reference>
<keyword evidence="4" id="KW-1185">Reference proteome</keyword>
<name>A0A2J6TNP9_9HELO</name>
<evidence type="ECO:0000313" key="3">
    <source>
        <dbReference type="EMBL" id="PMD64640.1"/>
    </source>
</evidence>
<keyword evidence="2" id="KW-0732">Signal</keyword>
<organism evidence="3 4">
    <name type="scientific">Hyaloscypha bicolor E</name>
    <dbReference type="NCBI Taxonomy" id="1095630"/>
    <lineage>
        <taxon>Eukaryota</taxon>
        <taxon>Fungi</taxon>
        <taxon>Dikarya</taxon>
        <taxon>Ascomycota</taxon>
        <taxon>Pezizomycotina</taxon>
        <taxon>Leotiomycetes</taxon>
        <taxon>Helotiales</taxon>
        <taxon>Hyaloscyphaceae</taxon>
        <taxon>Hyaloscypha</taxon>
        <taxon>Hyaloscypha bicolor</taxon>
    </lineage>
</organism>
<sequence length="262" mass="27528">MPRNVVIRALSIHLLFTVSISPFTIASSSTPTYSEDAITVPARLHYVEEAEVTAAPELKRQDTTNFCTEWSFANGDPLGCYAPATCLYRSISTFGLAYCGVSGSSYVYATTCSDYTALTVSPPYETLHCPSTFPYCHTAKLIADSSETYTMFGCESWEGTTSIGYLVAGAAAITPQSTGPLESSGQTTRGSVALPVLSTITVEYITPSTSPQSTSSPASTVPSGVNTAAAIGGALGGFASVVLAILAVHKVWTKNKEKPLSQ</sequence>
<protein>
    <submittedName>
        <fullName evidence="3">Uncharacterized protein</fullName>
    </submittedName>
</protein>
<feature type="signal peptide" evidence="2">
    <location>
        <begin position="1"/>
        <end position="28"/>
    </location>
</feature>